<sequence>MRRVSGLLPATFFVALCIGLTGCERISSEQRVAQTVAIYEVPQAVKRTIDQQSHGGSVSAIEKWTTNGKTLYEVPVSLNGRERELTIGEDGKLVAERSGDDEDDD</sequence>
<dbReference type="RefSeq" id="WP_180727470.1">
    <property type="nucleotide sequence ID" value="NZ_AP023177.1"/>
</dbReference>
<protein>
    <recommendedName>
        <fullName evidence="3">Lipoprotein</fullName>
    </recommendedName>
</protein>
<organism evidence="1 2">
    <name type="scientific">Paraburkholderia largidicola</name>
    <dbReference type="NCBI Taxonomy" id="3014751"/>
    <lineage>
        <taxon>Bacteria</taxon>
        <taxon>Pseudomonadati</taxon>
        <taxon>Pseudomonadota</taxon>
        <taxon>Betaproteobacteria</taxon>
        <taxon>Burkholderiales</taxon>
        <taxon>Burkholderiaceae</taxon>
        <taxon>Paraburkholderia</taxon>
    </lineage>
</organism>
<evidence type="ECO:0000313" key="1">
    <source>
        <dbReference type="EMBL" id="BCF95298.1"/>
    </source>
</evidence>
<reference evidence="1 2" key="1">
    <citation type="journal article" date="2020" name="Genes (Basel)">
        <title>Genomic Comparison of Insect Gut Symbionts from Divergent Burkholderia Subclades.</title>
        <authorList>
            <person name="Takeshita K."/>
            <person name="Kikuchi Y."/>
        </authorList>
    </citation>
    <scope>NUCLEOTIDE SEQUENCE [LARGE SCALE GENOMIC DNA]</scope>
    <source>
        <strain evidence="1 2">PGU16</strain>
        <plasmid evidence="1 2">PPGU16_p2</plasmid>
    </source>
</reference>
<dbReference type="Proteomes" id="UP000510888">
    <property type="component" value="Plasmid PPGU16_p2"/>
</dbReference>
<dbReference type="PROSITE" id="PS51257">
    <property type="entry name" value="PROKAR_LIPOPROTEIN"/>
    <property type="match status" value="1"/>
</dbReference>
<dbReference type="KEGG" id="plad:PPGU16_83650"/>
<accession>A0A7I8C4Y3</accession>
<dbReference type="AlphaFoldDB" id="A0A7I8C4Y3"/>
<dbReference type="EMBL" id="AP023177">
    <property type="protein sequence ID" value="BCF95298.1"/>
    <property type="molecule type" value="Genomic_DNA"/>
</dbReference>
<keyword evidence="1" id="KW-0614">Plasmid</keyword>
<geneLocation type="plasmid" evidence="1 2">
    <name>PPGU16_p2</name>
</geneLocation>
<proteinExistence type="predicted"/>
<keyword evidence="2" id="KW-1185">Reference proteome</keyword>
<dbReference type="Gene3D" id="3.10.450.360">
    <property type="match status" value="1"/>
</dbReference>
<evidence type="ECO:0000313" key="2">
    <source>
        <dbReference type="Proteomes" id="UP000510888"/>
    </source>
</evidence>
<gene>
    <name evidence="1" type="ORF">PPGU16_83650</name>
</gene>
<name>A0A7I8C4Y3_9BURK</name>
<evidence type="ECO:0008006" key="3">
    <source>
        <dbReference type="Google" id="ProtNLM"/>
    </source>
</evidence>